<evidence type="ECO:0000313" key="3">
    <source>
        <dbReference type="Proteomes" id="UP001472677"/>
    </source>
</evidence>
<sequence>MMQQENHQSHSVKSIIVDDKRWANKRRSHNNHQKRRQLEEPPSREPDRPSPRGKVSTHVSSDPSLNSSDGNLNSASDTKGFKSTAKCLRVIGGRDGAEFNSNNNVEFFANLL</sequence>
<proteinExistence type="predicted"/>
<comment type="caution">
    <text evidence="2">The sequence shown here is derived from an EMBL/GenBank/DDBJ whole genome shotgun (WGS) entry which is preliminary data.</text>
</comment>
<accession>A0ABR2AWG8</accession>
<gene>
    <name evidence="2" type="ORF">V6N12_000516</name>
</gene>
<organism evidence="2 3">
    <name type="scientific">Hibiscus sabdariffa</name>
    <name type="common">roselle</name>
    <dbReference type="NCBI Taxonomy" id="183260"/>
    <lineage>
        <taxon>Eukaryota</taxon>
        <taxon>Viridiplantae</taxon>
        <taxon>Streptophyta</taxon>
        <taxon>Embryophyta</taxon>
        <taxon>Tracheophyta</taxon>
        <taxon>Spermatophyta</taxon>
        <taxon>Magnoliopsida</taxon>
        <taxon>eudicotyledons</taxon>
        <taxon>Gunneridae</taxon>
        <taxon>Pentapetalae</taxon>
        <taxon>rosids</taxon>
        <taxon>malvids</taxon>
        <taxon>Malvales</taxon>
        <taxon>Malvaceae</taxon>
        <taxon>Malvoideae</taxon>
        <taxon>Hibiscus</taxon>
    </lineage>
</organism>
<reference evidence="2 3" key="1">
    <citation type="journal article" date="2024" name="G3 (Bethesda)">
        <title>Genome assembly of Hibiscus sabdariffa L. provides insights into metabolisms of medicinal natural products.</title>
        <authorList>
            <person name="Kim T."/>
        </authorList>
    </citation>
    <scope>NUCLEOTIDE SEQUENCE [LARGE SCALE GENOMIC DNA]</scope>
    <source>
        <strain evidence="2">TK-2024</strain>
        <tissue evidence="2">Old leaves</tissue>
    </source>
</reference>
<feature type="compositionally biased region" description="Basic and acidic residues" evidence="1">
    <location>
        <begin position="36"/>
        <end position="50"/>
    </location>
</feature>
<protein>
    <submittedName>
        <fullName evidence="2">Uncharacterized protein</fullName>
    </submittedName>
</protein>
<evidence type="ECO:0000256" key="1">
    <source>
        <dbReference type="SAM" id="MobiDB-lite"/>
    </source>
</evidence>
<feature type="compositionally biased region" description="Polar residues" evidence="1">
    <location>
        <begin position="1"/>
        <end position="12"/>
    </location>
</feature>
<dbReference type="Proteomes" id="UP001472677">
    <property type="component" value="Unassembled WGS sequence"/>
</dbReference>
<feature type="region of interest" description="Disordered" evidence="1">
    <location>
        <begin position="1"/>
        <end position="83"/>
    </location>
</feature>
<feature type="compositionally biased region" description="Polar residues" evidence="1">
    <location>
        <begin position="57"/>
        <end position="77"/>
    </location>
</feature>
<feature type="compositionally biased region" description="Basic residues" evidence="1">
    <location>
        <begin position="23"/>
        <end position="35"/>
    </location>
</feature>
<dbReference type="EMBL" id="JBBPBM010000274">
    <property type="protein sequence ID" value="KAK8498247.1"/>
    <property type="molecule type" value="Genomic_DNA"/>
</dbReference>
<keyword evidence="3" id="KW-1185">Reference proteome</keyword>
<evidence type="ECO:0000313" key="2">
    <source>
        <dbReference type="EMBL" id="KAK8498247.1"/>
    </source>
</evidence>
<name>A0ABR2AWG8_9ROSI</name>